<sequence length="99" mass="11513">MPEPTEEECAERAEARRRIETFLTRWQQEDFILPGWQILFTPARNGFIAVFQMNHEALPYEMGEAEFSAYARGFGDRRKAVMARPPRTQAVHRELANAT</sequence>
<evidence type="ECO:0000313" key="1">
    <source>
        <dbReference type="EMBL" id="MFC4328391.1"/>
    </source>
</evidence>
<keyword evidence="2" id="KW-1185">Reference proteome</keyword>
<dbReference type="RefSeq" id="WP_381738607.1">
    <property type="nucleotide sequence ID" value="NZ_JBHSDP010000011.1"/>
</dbReference>
<gene>
    <name evidence="1" type="ORF">ACFPC0_11185</name>
</gene>
<dbReference type="Proteomes" id="UP001595824">
    <property type="component" value="Unassembled WGS sequence"/>
</dbReference>
<reference evidence="2" key="1">
    <citation type="journal article" date="2019" name="Int. J. Syst. Evol. Microbiol.">
        <title>The Global Catalogue of Microorganisms (GCM) 10K type strain sequencing project: providing services to taxonomists for standard genome sequencing and annotation.</title>
        <authorList>
            <consortium name="The Broad Institute Genomics Platform"/>
            <consortium name="The Broad Institute Genome Sequencing Center for Infectious Disease"/>
            <person name="Wu L."/>
            <person name="Ma J."/>
        </authorList>
    </citation>
    <scope>NUCLEOTIDE SEQUENCE [LARGE SCALE GENOMIC DNA]</scope>
    <source>
        <strain evidence="2">PCU 347</strain>
    </source>
</reference>
<name>A0ABV8TCN1_9ACTN</name>
<proteinExistence type="predicted"/>
<evidence type="ECO:0000313" key="2">
    <source>
        <dbReference type="Proteomes" id="UP001595824"/>
    </source>
</evidence>
<protein>
    <submittedName>
        <fullName evidence="1">Uncharacterized protein</fullName>
    </submittedName>
</protein>
<dbReference type="EMBL" id="JBHSDP010000011">
    <property type="protein sequence ID" value="MFC4328391.1"/>
    <property type="molecule type" value="Genomic_DNA"/>
</dbReference>
<accession>A0ABV8TCN1</accession>
<comment type="caution">
    <text evidence="1">The sequence shown here is derived from an EMBL/GenBank/DDBJ whole genome shotgun (WGS) entry which is preliminary data.</text>
</comment>
<organism evidence="1 2">
    <name type="scientific">Streptomyces andamanensis</name>
    <dbReference type="NCBI Taxonomy" id="1565035"/>
    <lineage>
        <taxon>Bacteria</taxon>
        <taxon>Bacillati</taxon>
        <taxon>Actinomycetota</taxon>
        <taxon>Actinomycetes</taxon>
        <taxon>Kitasatosporales</taxon>
        <taxon>Streptomycetaceae</taxon>
        <taxon>Streptomyces</taxon>
    </lineage>
</organism>